<reference evidence="2" key="1">
    <citation type="submission" date="2022-11" db="EMBL/GenBank/DDBJ databases">
        <authorList>
            <person name="Petersen C."/>
        </authorList>
    </citation>
    <scope>NUCLEOTIDE SEQUENCE</scope>
    <source>
        <strain evidence="2">IBT 26290</strain>
    </source>
</reference>
<protein>
    <recommendedName>
        <fullName evidence="1">Tautomerase cis-CaaD-like domain-containing protein</fullName>
    </recommendedName>
</protein>
<dbReference type="RefSeq" id="XP_056539929.1">
    <property type="nucleotide sequence ID" value="XM_056690164.1"/>
</dbReference>
<keyword evidence="3" id="KW-1185">Reference proteome</keyword>
<dbReference type="InterPro" id="IPR028116">
    <property type="entry name" value="Cis-CaaD-like"/>
</dbReference>
<dbReference type="GeneID" id="81429340"/>
<gene>
    <name evidence="2" type="ORF">N7482_008040</name>
</gene>
<evidence type="ECO:0000259" key="1">
    <source>
        <dbReference type="Pfam" id="PF14832"/>
    </source>
</evidence>
<dbReference type="InterPro" id="IPR014347">
    <property type="entry name" value="Tautomerase/MIF_sf"/>
</dbReference>
<proteinExistence type="predicted"/>
<feature type="domain" description="Tautomerase cis-CaaD-like" evidence="1">
    <location>
        <begin position="51"/>
        <end position="175"/>
    </location>
</feature>
<dbReference type="Pfam" id="PF14832">
    <property type="entry name" value="Tautomerase_3"/>
    <property type="match status" value="1"/>
</dbReference>
<dbReference type="Proteomes" id="UP001149163">
    <property type="component" value="Unassembled WGS sequence"/>
</dbReference>
<comment type="caution">
    <text evidence="2">The sequence shown here is derived from an EMBL/GenBank/DDBJ whole genome shotgun (WGS) entry which is preliminary data.</text>
</comment>
<dbReference type="EMBL" id="JAPQKN010000006">
    <property type="protein sequence ID" value="KAJ5156940.1"/>
    <property type="molecule type" value="Genomic_DNA"/>
</dbReference>
<evidence type="ECO:0000313" key="2">
    <source>
        <dbReference type="EMBL" id="KAJ5156940.1"/>
    </source>
</evidence>
<organism evidence="2 3">
    <name type="scientific">Penicillium canariense</name>
    <dbReference type="NCBI Taxonomy" id="189055"/>
    <lineage>
        <taxon>Eukaryota</taxon>
        <taxon>Fungi</taxon>
        <taxon>Dikarya</taxon>
        <taxon>Ascomycota</taxon>
        <taxon>Pezizomycotina</taxon>
        <taxon>Eurotiomycetes</taxon>
        <taxon>Eurotiomycetidae</taxon>
        <taxon>Eurotiales</taxon>
        <taxon>Aspergillaceae</taxon>
        <taxon>Penicillium</taxon>
    </lineage>
</organism>
<sequence length="175" mass="19723">MRYAISPIAGLDTRDLQRHWEAPQDTRPKRLIDLNLSVAAAHKLHNAGLYINHSPDILSGAEKEHLARTITNFYVSKGLPAFYVRVHFTEDAPGTAFIGGENHTNYAGITIYHLARTFQSDEARQRFLSGVDKIPNPVFAPKGMDWEYFITESSRDLWRMNGLVPPEAGSDSEKE</sequence>
<name>A0A9W9LIK2_9EURO</name>
<dbReference type="AlphaFoldDB" id="A0A9W9LIK2"/>
<dbReference type="OrthoDB" id="2129288at2759"/>
<reference evidence="2" key="2">
    <citation type="journal article" date="2023" name="IMA Fungus">
        <title>Comparative genomic study of the Penicillium genus elucidates a diverse pangenome and 15 lateral gene transfer events.</title>
        <authorList>
            <person name="Petersen C."/>
            <person name="Sorensen T."/>
            <person name="Nielsen M.R."/>
            <person name="Sondergaard T.E."/>
            <person name="Sorensen J.L."/>
            <person name="Fitzpatrick D.A."/>
            <person name="Frisvad J.C."/>
            <person name="Nielsen K.L."/>
        </authorList>
    </citation>
    <scope>NUCLEOTIDE SEQUENCE</scope>
    <source>
        <strain evidence="2">IBT 26290</strain>
    </source>
</reference>
<dbReference type="Gene3D" id="3.30.429.10">
    <property type="entry name" value="Macrophage Migration Inhibitory Factor"/>
    <property type="match status" value="1"/>
</dbReference>
<evidence type="ECO:0000313" key="3">
    <source>
        <dbReference type="Proteomes" id="UP001149163"/>
    </source>
</evidence>
<accession>A0A9W9LIK2</accession>